<protein>
    <recommendedName>
        <fullName evidence="3">Small ribosomal subunit protein eS24</fullName>
    </recommendedName>
</protein>
<dbReference type="FunCoup" id="D9Q111">
    <property type="interactions" value="60"/>
</dbReference>
<accession>D9Q111</accession>
<comment type="similarity">
    <text evidence="3">Belongs to the eukaryotic ribosomal protein eS24 family.</text>
</comment>
<dbReference type="GO" id="GO:1990904">
    <property type="term" value="C:ribonucleoprotein complex"/>
    <property type="evidence" value="ECO:0007669"/>
    <property type="project" value="UniProtKB-KW"/>
</dbReference>
<gene>
    <name evidence="3" type="primary">rps24e</name>
    <name evidence="4" type="ordered locus">ASAC_0592</name>
</gene>
<dbReference type="EMBL" id="CP001742">
    <property type="protein sequence ID" value="ADL18999.1"/>
    <property type="molecule type" value="Genomic_DNA"/>
</dbReference>
<organism evidence="4 5">
    <name type="scientific">Acidilobus saccharovorans (strain DSM 16705 / JCM 18335 / VKM B-2471 / 345-15)</name>
    <dbReference type="NCBI Taxonomy" id="666510"/>
    <lineage>
        <taxon>Archaea</taxon>
        <taxon>Thermoproteota</taxon>
        <taxon>Thermoprotei</taxon>
        <taxon>Acidilobales</taxon>
        <taxon>Acidilobaceae</taxon>
        <taxon>Acidilobus</taxon>
    </lineage>
</organism>
<dbReference type="GO" id="GO:0005840">
    <property type="term" value="C:ribosome"/>
    <property type="evidence" value="ECO:0007669"/>
    <property type="project" value="UniProtKB-KW"/>
</dbReference>
<evidence type="ECO:0000313" key="5">
    <source>
        <dbReference type="Proteomes" id="UP000000346"/>
    </source>
</evidence>
<sequence>MTGLSEVPGMPEAKRVDLGDGSWLEVLSERRNDLLKRTEVEALAHHELKSTPARSAIREAVAKAYNKDAEAVYVKTIKTSYGVGISKVHIHVYDSHDDAVKVEPQYVLARHGEAEKKQAKTKAGGGK</sequence>
<dbReference type="KEGG" id="asc:ASAC_0592"/>
<name>D9Q111_ACIS3</name>
<dbReference type="Proteomes" id="UP000000346">
    <property type="component" value="Chromosome"/>
</dbReference>
<dbReference type="GO" id="GO:0003735">
    <property type="term" value="F:structural constituent of ribosome"/>
    <property type="evidence" value="ECO:0007669"/>
    <property type="project" value="InterPro"/>
</dbReference>
<dbReference type="HOGENOM" id="CLU_107248_3_2_2"/>
<evidence type="ECO:0000256" key="1">
    <source>
        <dbReference type="ARBA" id="ARBA00022980"/>
    </source>
</evidence>
<dbReference type="eggNOG" id="arCOG04182">
    <property type="taxonomic scope" value="Archaea"/>
</dbReference>
<dbReference type="STRING" id="666510.ASAC_0592"/>
<dbReference type="PANTHER" id="PTHR10496">
    <property type="entry name" value="40S RIBOSOMAL PROTEIN S24"/>
    <property type="match status" value="1"/>
</dbReference>
<keyword evidence="1 3" id="KW-0689">Ribosomal protein</keyword>
<dbReference type="GO" id="GO:0006412">
    <property type="term" value="P:translation"/>
    <property type="evidence" value="ECO:0007669"/>
    <property type="project" value="UniProtKB-UniRule"/>
</dbReference>
<dbReference type="InterPro" id="IPR012678">
    <property type="entry name" value="Ribosomal_uL23/eL15/eS24_sf"/>
</dbReference>
<evidence type="ECO:0000256" key="2">
    <source>
        <dbReference type="ARBA" id="ARBA00023274"/>
    </source>
</evidence>
<dbReference type="HAMAP" id="MF_00545">
    <property type="entry name" value="Ribosomal_eS24"/>
    <property type="match status" value="1"/>
</dbReference>
<evidence type="ECO:0000256" key="3">
    <source>
        <dbReference type="HAMAP-Rule" id="MF_00545"/>
    </source>
</evidence>
<reference evidence="4 5" key="1">
    <citation type="journal article" date="2010" name="Appl. Environ. Microbiol.">
        <title>The genome sequence of the crenarchaeon Acidilobus saccharovorans supports a new order, Acidilobales, and suggests an important ecological role in terrestrial acidic hot springs.</title>
        <authorList>
            <person name="Mardanov A.V."/>
            <person name="Svetlitchnyi V.A."/>
            <person name="Beletsky A.V."/>
            <person name="Prokofeva M.I."/>
            <person name="Bonch-Osmolovskaya E.A."/>
            <person name="Ravin N.V."/>
            <person name="Skryabin K.G."/>
        </authorList>
    </citation>
    <scope>NUCLEOTIDE SEQUENCE [LARGE SCALE GENOMIC DNA]</scope>
    <source>
        <strain evidence="5">DSM 16705 / JCM 18335 / VKM B-2471 / 345-15</strain>
    </source>
</reference>
<dbReference type="SUPFAM" id="SSF54189">
    <property type="entry name" value="Ribosomal proteins S24e, L23 and L15e"/>
    <property type="match status" value="1"/>
</dbReference>
<dbReference type="Pfam" id="PF01282">
    <property type="entry name" value="Ribosomal_S24e"/>
    <property type="match status" value="1"/>
</dbReference>
<dbReference type="InterPro" id="IPR053709">
    <property type="entry name" value="eRP_eS24_sf"/>
</dbReference>
<dbReference type="InParanoid" id="D9Q111"/>
<keyword evidence="5" id="KW-1185">Reference proteome</keyword>
<keyword evidence="2 3" id="KW-0687">Ribonucleoprotein</keyword>
<dbReference type="InterPro" id="IPR001976">
    <property type="entry name" value="Ribosomal_eS24"/>
</dbReference>
<proteinExistence type="inferred from homology"/>
<evidence type="ECO:0000313" key="4">
    <source>
        <dbReference type="EMBL" id="ADL18999.1"/>
    </source>
</evidence>
<dbReference type="AlphaFoldDB" id="D9Q111"/>
<dbReference type="Gene3D" id="3.30.70.3370">
    <property type="match status" value="1"/>
</dbReference>